<protein>
    <submittedName>
        <fullName evidence="2">Unnamed protein product</fullName>
    </submittedName>
</protein>
<reference evidence="2" key="1">
    <citation type="submission" date="2023-04" db="EMBL/GenBank/DDBJ databases">
        <title>Phytophthora fragariaefolia NBRC 109709.</title>
        <authorList>
            <person name="Ichikawa N."/>
            <person name="Sato H."/>
            <person name="Tonouchi N."/>
        </authorList>
    </citation>
    <scope>NUCLEOTIDE SEQUENCE</scope>
    <source>
        <strain evidence="2">NBRC 109709</strain>
    </source>
</reference>
<evidence type="ECO:0000259" key="1">
    <source>
        <dbReference type="Pfam" id="PF05699"/>
    </source>
</evidence>
<comment type="caution">
    <text evidence="2">The sequence shown here is derived from an EMBL/GenBank/DDBJ whole genome shotgun (WGS) entry which is preliminary data.</text>
</comment>
<dbReference type="InterPro" id="IPR012337">
    <property type="entry name" value="RNaseH-like_sf"/>
</dbReference>
<keyword evidence="3" id="KW-1185">Reference proteome</keyword>
<dbReference type="EMBL" id="BSXT01001352">
    <property type="protein sequence ID" value="GMF41592.1"/>
    <property type="molecule type" value="Genomic_DNA"/>
</dbReference>
<dbReference type="Pfam" id="PF05699">
    <property type="entry name" value="Dimer_Tnp_hAT"/>
    <property type="match status" value="1"/>
</dbReference>
<dbReference type="GO" id="GO:0046983">
    <property type="term" value="F:protein dimerization activity"/>
    <property type="evidence" value="ECO:0007669"/>
    <property type="project" value="InterPro"/>
</dbReference>
<accession>A0A9W7CV37</accession>
<dbReference type="SUPFAM" id="SSF53098">
    <property type="entry name" value="Ribonuclease H-like"/>
    <property type="match status" value="1"/>
</dbReference>
<gene>
    <name evidence="2" type="ORF">Pfra01_001325500</name>
</gene>
<evidence type="ECO:0000313" key="3">
    <source>
        <dbReference type="Proteomes" id="UP001165121"/>
    </source>
</evidence>
<feature type="domain" description="HAT C-terminal dimerisation" evidence="1">
    <location>
        <begin position="55"/>
        <end position="126"/>
    </location>
</feature>
<name>A0A9W7CV37_9STRA</name>
<evidence type="ECO:0000313" key="2">
    <source>
        <dbReference type="EMBL" id="GMF41592.1"/>
    </source>
</evidence>
<proteinExistence type="predicted"/>
<dbReference type="Proteomes" id="UP001165121">
    <property type="component" value="Unassembled WGS sequence"/>
</dbReference>
<sequence>MLAPPRLPPTLFSDDLMEFAEEEPDQASERNVHESRVNEEVDRWLADPSRFQVINGKTKTILEFWKRQYDESNYRLLSLAARVVYAVPASATQIERDFGISGMLVTSHRTSLAKHRIDMCSFLNRNRGFVDITTCKRLSDTEVKDAIPANVMVALAAEHIDTPFSAELEREMASCLLDAECID</sequence>
<organism evidence="2 3">
    <name type="scientific">Phytophthora fragariaefolia</name>
    <dbReference type="NCBI Taxonomy" id="1490495"/>
    <lineage>
        <taxon>Eukaryota</taxon>
        <taxon>Sar</taxon>
        <taxon>Stramenopiles</taxon>
        <taxon>Oomycota</taxon>
        <taxon>Peronosporomycetes</taxon>
        <taxon>Peronosporales</taxon>
        <taxon>Peronosporaceae</taxon>
        <taxon>Phytophthora</taxon>
    </lineage>
</organism>
<dbReference type="InterPro" id="IPR008906">
    <property type="entry name" value="HATC_C_dom"/>
</dbReference>
<dbReference type="OrthoDB" id="5078122at2759"/>
<dbReference type="AlphaFoldDB" id="A0A9W7CV37"/>